<organism evidence="2 3">
    <name type="scientific">Protopolystoma xenopodis</name>
    <dbReference type="NCBI Taxonomy" id="117903"/>
    <lineage>
        <taxon>Eukaryota</taxon>
        <taxon>Metazoa</taxon>
        <taxon>Spiralia</taxon>
        <taxon>Lophotrochozoa</taxon>
        <taxon>Platyhelminthes</taxon>
        <taxon>Monogenea</taxon>
        <taxon>Polyopisthocotylea</taxon>
        <taxon>Polystomatidea</taxon>
        <taxon>Polystomatidae</taxon>
        <taxon>Protopolystoma</taxon>
    </lineage>
</organism>
<gene>
    <name evidence="2" type="ORF">PXEA_LOCUS9464</name>
</gene>
<accession>A0A3S5CKJ8</accession>
<protein>
    <submittedName>
        <fullName evidence="2">Uncharacterized protein</fullName>
    </submittedName>
</protein>
<evidence type="ECO:0000313" key="2">
    <source>
        <dbReference type="EMBL" id="VEL16024.1"/>
    </source>
</evidence>
<reference evidence="2" key="1">
    <citation type="submission" date="2018-11" db="EMBL/GenBank/DDBJ databases">
        <authorList>
            <consortium name="Pathogen Informatics"/>
        </authorList>
    </citation>
    <scope>NUCLEOTIDE SEQUENCE</scope>
</reference>
<evidence type="ECO:0000313" key="3">
    <source>
        <dbReference type="Proteomes" id="UP000784294"/>
    </source>
</evidence>
<sequence length="156" mass="17369">MHHMPASGSALGKFRGSSHLRPLEPHADSVISSADTISSWIVRRAYLRAAAQMIATFSHTTPVHFCICDGTNKKYRTQCPRQSLSATVSSTSASTRRQLLLRTYLHINALSLCSILFIGVSTLAKLFWSLRSSTFLPQYPPVLVTMYAYNKSFKET</sequence>
<evidence type="ECO:0000256" key="1">
    <source>
        <dbReference type="SAM" id="Phobius"/>
    </source>
</evidence>
<keyword evidence="1" id="KW-0812">Transmembrane</keyword>
<keyword evidence="1" id="KW-1133">Transmembrane helix</keyword>
<comment type="caution">
    <text evidence="2">The sequence shown here is derived from an EMBL/GenBank/DDBJ whole genome shotgun (WGS) entry which is preliminary data.</text>
</comment>
<keyword evidence="3" id="KW-1185">Reference proteome</keyword>
<feature type="transmembrane region" description="Helical" evidence="1">
    <location>
        <begin position="104"/>
        <end position="128"/>
    </location>
</feature>
<keyword evidence="1" id="KW-0472">Membrane</keyword>
<dbReference type="AlphaFoldDB" id="A0A3S5CKJ8"/>
<proteinExistence type="predicted"/>
<dbReference type="Proteomes" id="UP000784294">
    <property type="component" value="Unassembled WGS sequence"/>
</dbReference>
<dbReference type="EMBL" id="CAAALY010026851">
    <property type="protein sequence ID" value="VEL16024.1"/>
    <property type="molecule type" value="Genomic_DNA"/>
</dbReference>
<name>A0A3S5CKJ8_9PLAT</name>